<dbReference type="CDD" id="cd03801">
    <property type="entry name" value="GT4_PimA-like"/>
    <property type="match status" value="1"/>
</dbReference>
<evidence type="ECO:0000256" key="1">
    <source>
        <dbReference type="ARBA" id="ARBA00022679"/>
    </source>
</evidence>
<dbReference type="OrthoDB" id="9811239at2"/>
<dbReference type="Gene3D" id="3.40.50.2000">
    <property type="entry name" value="Glycogen Phosphorylase B"/>
    <property type="match status" value="2"/>
</dbReference>
<dbReference type="Proteomes" id="UP000298284">
    <property type="component" value="Unassembled WGS sequence"/>
</dbReference>
<keyword evidence="1 4" id="KW-0808">Transferase</keyword>
<evidence type="ECO:0000313" key="5">
    <source>
        <dbReference type="Proteomes" id="UP000298284"/>
    </source>
</evidence>
<dbReference type="InterPro" id="IPR001296">
    <property type="entry name" value="Glyco_trans_1"/>
</dbReference>
<comment type="caution">
    <text evidence="4">The sequence shown here is derived from an EMBL/GenBank/DDBJ whole genome shotgun (WGS) entry which is preliminary data.</text>
</comment>
<dbReference type="AlphaFoldDB" id="A0A4Z0MLN8"/>
<dbReference type="GO" id="GO:0009103">
    <property type="term" value="P:lipopolysaccharide biosynthetic process"/>
    <property type="evidence" value="ECO:0007669"/>
    <property type="project" value="TreeGrafter"/>
</dbReference>
<evidence type="ECO:0000259" key="3">
    <source>
        <dbReference type="Pfam" id="PF13439"/>
    </source>
</evidence>
<feature type="domain" description="Glycosyltransferase subfamily 4-like N-terminal" evidence="3">
    <location>
        <begin position="16"/>
        <end position="185"/>
    </location>
</feature>
<accession>A0A4Z0MLN8</accession>
<dbReference type="Pfam" id="PF00534">
    <property type="entry name" value="Glycos_transf_1"/>
    <property type="match status" value="1"/>
</dbReference>
<dbReference type="PANTHER" id="PTHR46401:SF2">
    <property type="entry name" value="GLYCOSYLTRANSFERASE WBBK-RELATED"/>
    <property type="match status" value="1"/>
</dbReference>
<keyword evidence="5" id="KW-1185">Reference proteome</keyword>
<dbReference type="RefSeq" id="WP_135530681.1">
    <property type="nucleotide sequence ID" value="NZ_SRKZ01000003.1"/>
</dbReference>
<sequence>MRTTFPANILMTADTVGGVWTYALELSQALAPYGTRVALATMGAPLTQAQWNQVADIPTLTVYESTYKLEWMDDPWEDVARAGEWLLQLEAQVQPDVVHLNGLVHGNLPWRTPTLAVVHSCVLSWWQTVKGEEAPASWHRYRTEVQSGLRAADVVVAPTATLLGQAEQLYGPFRQQATVYNGLHLKHFRMASKEPFIFSMGRVWDEAKNILLLAEIAEQLPWPVYIAGNAQHPATGQHLKLPNVHFLGQLSAHAAADWLSRAAIYVMPAKYEPFGLTLLEAALSGCALVAGDIATLREVWGEAACYALPADGKALASTIKGLIENTLLRQQMADRARKQASRYTTEQMALAYGRLYHQLRPKAAGSRFAALGSTLGLAALE</sequence>
<protein>
    <submittedName>
        <fullName evidence="4">Glycosyltransferase</fullName>
    </submittedName>
</protein>
<gene>
    <name evidence="4" type="ORF">EU557_11930</name>
</gene>
<dbReference type="EMBL" id="SRKZ01000003">
    <property type="protein sequence ID" value="TGD80534.1"/>
    <property type="molecule type" value="Genomic_DNA"/>
</dbReference>
<organism evidence="4 5">
    <name type="scientific">Hymenobacter wooponensis</name>
    <dbReference type="NCBI Taxonomy" id="1525360"/>
    <lineage>
        <taxon>Bacteria</taxon>
        <taxon>Pseudomonadati</taxon>
        <taxon>Bacteroidota</taxon>
        <taxon>Cytophagia</taxon>
        <taxon>Cytophagales</taxon>
        <taxon>Hymenobacteraceae</taxon>
        <taxon>Hymenobacter</taxon>
    </lineage>
</organism>
<evidence type="ECO:0000259" key="2">
    <source>
        <dbReference type="Pfam" id="PF00534"/>
    </source>
</evidence>
<name>A0A4Z0MLN8_9BACT</name>
<dbReference type="Pfam" id="PF13439">
    <property type="entry name" value="Glyco_transf_4"/>
    <property type="match status" value="1"/>
</dbReference>
<dbReference type="GO" id="GO:0016757">
    <property type="term" value="F:glycosyltransferase activity"/>
    <property type="evidence" value="ECO:0007669"/>
    <property type="project" value="TreeGrafter"/>
</dbReference>
<dbReference type="SUPFAM" id="SSF53756">
    <property type="entry name" value="UDP-Glycosyltransferase/glycogen phosphorylase"/>
    <property type="match status" value="1"/>
</dbReference>
<feature type="domain" description="Glycosyl transferase family 1" evidence="2">
    <location>
        <begin position="191"/>
        <end position="339"/>
    </location>
</feature>
<dbReference type="PANTHER" id="PTHR46401">
    <property type="entry name" value="GLYCOSYLTRANSFERASE WBBK-RELATED"/>
    <property type="match status" value="1"/>
</dbReference>
<reference evidence="4 5" key="1">
    <citation type="submission" date="2019-04" db="EMBL/GenBank/DDBJ databases">
        <authorList>
            <person name="Feng G."/>
            <person name="Zhang J."/>
            <person name="Zhu H."/>
        </authorList>
    </citation>
    <scope>NUCLEOTIDE SEQUENCE [LARGE SCALE GENOMIC DNA]</scope>
    <source>
        <strain evidence="4 5">JCM 19491</strain>
    </source>
</reference>
<evidence type="ECO:0000313" key="4">
    <source>
        <dbReference type="EMBL" id="TGD80534.1"/>
    </source>
</evidence>
<proteinExistence type="predicted"/>
<dbReference type="InterPro" id="IPR028098">
    <property type="entry name" value="Glyco_trans_4-like_N"/>
</dbReference>